<dbReference type="Proteomes" id="UP000594261">
    <property type="component" value="Chromosome 9"/>
</dbReference>
<dbReference type="EnsemblPlants" id="QL09p040841:mrna">
    <property type="protein sequence ID" value="QL09p040841:mrna"/>
    <property type="gene ID" value="QL09p040841"/>
</dbReference>
<dbReference type="Pfam" id="PF14303">
    <property type="entry name" value="NAM-associated"/>
    <property type="match status" value="1"/>
</dbReference>
<dbReference type="RefSeq" id="XP_030936999.1">
    <property type="nucleotide sequence ID" value="XM_031081139.1"/>
</dbReference>
<dbReference type="EMBL" id="LRBV02000009">
    <property type="status" value="NOT_ANNOTATED_CDS"/>
    <property type="molecule type" value="Genomic_DNA"/>
</dbReference>
<reference evidence="2 3" key="1">
    <citation type="journal article" date="2016" name="G3 (Bethesda)">
        <title>First Draft Assembly and Annotation of the Genome of a California Endemic Oak Quercus lobata Nee (Fagaceae).</title>
        <authorList>
            <person name="Sork V.L."/>
            <person name="Fitz-Gibbon S.T."/>
            <person name="Puiu D."/>
            <person name="Crepeau M."/>
            <person name="Gugger P.F."/>
            <person name="Sherman R."/>
            <person name="Stevens K."/>
            <person name="Langley C.H."/>
            <person name="Pellegrini M."/>
            <person name="Salzberg S.L."/>
        </authorList>
    </citation>
    <scope>NUCLEOTIDE SEQUENCE [LARGE SCALE GENOMIC DNA]</scope>
    <source>
        <strain evidence="2 3">cv. SW786</strain>
    </source>
</reference>
<dbReference type="FunCoup" id="A0A7N2MJX8">
    <property type="interactions" value="75"/>
</dbReference>
<dbReference type="AlphaFoldDB" id="A0A7N2MJX8"/>
<dbReference type="KEGG" id="qlo:115962238"/>
<dbReference type="InParanoid" id="A0A7N2MJX8"/>
<organism evidence="2 3">
    <name type="scientific">Quercus lobata</name>
    <name type="common">Valley oak</name>
    <dbReference type="NCBI Taxonomy" id="97700"/>
    <lineage>
        <taxon>Eukaryota</taxon>
        <taxon>Viridiplantae</taxon>
        <taxon>Streptophyta</taxon>
        <taxon>Embryophyta</taxon>
        <taxon>Tracheophyta</taxon>
        <taxon>Spermatophyta</taxon>
        <taxon>Magnoliopsida</taxon>
        <taxon>eudicotyledons</taxon>
        <taxon>Gunneridae</taxon>
        <taxon>Pentapetalae</taxon>
        <taxon>rosids</taxon>
        <taxon>fabids</taxon>
        <taxon>Fagales</taxon>
        <taxon>Fagaceae</taxon>
        <taxon>Quercus</taxon>
    </lineage>
</organism>
<dbReference type="InterPro" id="IPR029466">
    <property type="entry name" value="NAM-associated_C"/>
</dbReference>
<keyword evidence="3" id="KW-1185">Reference proteome</keyword>
<evidence type="ECO:0000313" key="3">
    <source>
        <dbReference type="Proteomes" id="UP000594261"/>
    </source>
</evidence>
<name>A0A7N2MJX8_QUELO</name>
<dbReference type="PANTHER" id="PTHR45125">
    <property type="entry name" value="F21J9.4-RELATED"/>
    <property type="match status" value="1"/>
</dbReference>
<evidence type="ECO:0000313" key="2">
    <source>
        <dbReference type="EnsemblPlants" id="QL09p040841:mrna"/>
    </source>
</evidence>
<protein>
    <recommendedName>
        <fullName evidence="1">No apical meristem-associated C-terminal domain-containing protein</fullName>
    </recommendedName>
</protein>
<sequence length="302" mass="34382">MDSRSYSSFIDLVRGNINLEDEIFDVSESSPLLVEDSPVNDEVATSKKKQARGVNFSVEEDKLLVAAWLNTSVDPVYGNEQHKTTFYGKVAKYFMDQKTDSTRSVASLTTRWGTINRETVKFVGSLAKIEAKNESGTTAHDKIEKAKELFKEIHGSVFQFEHCWLILKDYPKWASTMPRGDSRKEMPQTPDLIDQGVGADGIMDFERPIGRKAEKANRKRKDDGQDIATQYLKKKMKVLEEGCVAEKERIRIKAEKVRLQELKENERIMMLDTSGMNEDQKAFYDGLKKEILAKQRSSHSLG</sequence>
<proteinExistence type="predicted"/>
<dbReference type="OrthoDB" id="1489238at2759"/>
<reference evidence="2" key="2">
    <citation type="submission" date="2021-01" db="UniProtKB">
        <authorList>
            <consortium name="EnsemblPlants"/>
        </authorList>
    </citation>
    <scope>IDENTIFICATION</scope>
</reference>
<gene>
    <name evidence="2" type="primary">LOC115962238</name>
</gene>
<accession>A0A7N2MJX8</accession>
<dbReference type="PANTHER" id="PTHR45125:SF3">
    <property type="entry name" value="NO-APICAL-MERISTEM-ASSOCIATED CARBOXY-TERMINAL DOMAIN PROTEIN"/>
    <property type="match status" value="1"/>
</dbReference>
<dbReference type="OMA" id="SHIEAEY"/>
<dbReference type="Gramene" id="QL09p040841:mrna">
    <property type="protein sequence ID" value="QL09p040841:mrna"/>
    <property type="gene ID" value="QL09p040841"/>
</dbReference>
<evidence type="ECO:0000259" key="1">
    <source>
        <dbReference type="Pfam" id="PF14303"/>
    </source>
</evidence>
<feature type="domain" description="No apical meristem-associated C-terminal" evidence="1">
    <location>
        <begin position="158"/>
        <end position="291"/>
    </location>
</feature>
<dbReference type="GeneID" id="115962238"/>